<reference evidence="6 7" key="1">
    <citation type="submission" date="2016-04" db="EMBL/GenBank/DDBJ databases">
        <title>Chloroflexus islandicus sp. nov., a thermophilic filamentous anoxygenic phototrophic bacterium from geyser Strokkur (Iceland).</title>
        <authorList>
            <person name="Gaisin V.A."/>
            <person name="Kalashnikov A.M."/>
            <person name="Sukhacheva M.V."/>
            <person name="Grouzdev D.S."/>
            <person name="Ivanov T.M."/>
            <person name="Kuznetsov B."/>
            <person name="Gorlenko V.M."/>
        </authorList>
    </citation>
    <scope>NUCLEOTIDE SEQUENCE [LARGE SCALE GENOMIC DNA]</scope>
    <source>
        <strain evidence="7">isl-2</strain>
    </source>
</reference>
<feature type="region of interest" description="Disordered" evidence="2">
    <location>
        <begin position="25"/>
        <end position="55"/>
    </location>
</feature>
<proteinExistence type="predicted"/>
<dbReference type="EMBL" id="LWQS01000093">
    <property type="protein sequence ID" value="OAN40515.1"/>
    <property type="molecule type" value="Genomic_DNA"/>
</dbReference>
<dbReference type="RefSeq" id="WP_066790779.1">
    <property type="nucleotide sequence ID" value="NZ_LWQS01000093.1"/>
</dbReference>
<evidence type="ECO:0000313" key="7">
    <source>
        <dbReference type="Proteomes" id="UP000078287"/>
    </source>
</evidence>
<keyword evidence="3" id="KW-0472">Membrane</keyword>
<keyword evidence="3" id="KW-1133">Transmembrane helix</keyword>
<evidence type="ECO:0000259" key="5">
    <source>
        <dbReference type="Pfam" id="PF14257"/>
    </source>
</evidence>
<evidence type="ECO:0000313" key="6">
    <source>
        <dbReference type="EMBL" id="OAN40515.1"/>
    </source>
</evidence>
<evidence type="ECO:0000256" key="1">
    <source>
        <dbReference type="SAM" id="Coils"/>
    </source>
</evidence>
<feature type="transmembrane region" description="Helical" evidence="3">
    <location>
        <begin position="285"/>
        <end position="310"/>
    </location>
</feature>
<dbReference type="AlphaFoldDB" id="A0A178M032"/>
<evidence type="ECO:0000256" key="4">
    <source>
        <dbReference type="SAM" id="SignalP"/>
    </source>
</evidence>
<protein>
    <recommendedName>
        <fullName evidence="5">DUF4349 domain-containing protein</fullName>
    </recommendedName>
</protein>
<keyword evidence="1" id="KW-0175">Coiled coil</keyword>
<dbReference type="Proteomes" id="UP000078287">
    <property type="component" value="Unassembled WGS sequence"/>
</dbReference>
<keyword evidence="7" id="KW-1185">Reference proteome</keyword>
<dbReference type="STRING" id="1707952.A6A03_04165"/>
<name>A0A178M032_9CHLR</name>
<feature type="domain" description="DUF4349" evidence="5">
    <location>
        <begin position="95"/>
        <end position="307"/>
    </location>
</feature>
<dbReference type="Pfam" id="PF14257">
    <property type="entry name" value="DUF4349"/>
    <property type="match status" value="1"/>
</dbReference>
<dbReference type="OrthoDB" id="5381491at2"/>
<gene>
    <name evidence="6" type="ORF">A6A03_04165</name>
</gene>
<evidence type="ECO:0000256" key="2">
    <source>
        <dbReference type="SAM" id="MobiDB-lite"/>
    </source>
</evidence>
<sequence length="336" mass="36305">MARLVMIVLAAAAFVLAACGAQVPTAPPPSQASSVEGVAAPSAPQGAPVSGAPGEAARAEAVVPASNAAVEAGGGNAGDSANAPAEGNQLQYGLRMVIMTANLAMEVESVDQAEAQLRNIVDRAGGYLLRVRTTGEGERKTSYIAFRVPSARFEQVLADTEALAKRVISRTIDGMDVTEEFVDLESRLRNLEATRDRITAMLQRAVSLEETLRLNQALTEVQGQIEQVKGRMRYLDQNSTYSTITVELHPLPLVANSPQSAPQGWNLGKVLSDQIALLLGFFQNVLTIVMVIIVWAPVWFIPVLLIIWFWRMQQKALYGEQRSESRSSDASTKRFN</sequence>
<dbReference type="PROSITE" id="PS51257">
    <property type="entry name" value="PROKAR_LIPOPROTEIN"/>
    <property type="match status" value="1"/>
</dbReference>
<feature type="coiled-coil region" evidence="1">
    <location>
        <begin position="181"/>
        <end position="211"/>
    </location>
</feature>
<accession>A0A178M032</accession>
<feature type="signal peptide" evidence="4">
    <location>
        <begin position="1"/>
        <end position="17"/>
    </location>
</feature>
<evidence type="ECO:0000256" key="3">
    <source>
        <dbReference type="SAM" id="Phobius"/>
    </source>
</evidence>
<dbReference type="InterPro" id="IPR025645">
    <property type="entry name" value="DUF4349"/>
</dbReference>
<comment type="caution">
    <text evidence="6">The sequence shown here is derived from an EMBL/GenBank/DDBJ whole genome shotgun (WGS) entry which is preliminary data.</text>
</comment>
<keyword evidence="3" id="KW-0812">Transmembrane</keyword>
<keyword evidence="4" id="KW-0732">Signal</keyword>
<feature type="chain" id="PRO_5008091567" description="DUF4349 domain-containing protein" evidence="4">
    <location>
        <begin position="18"/>
        <end position="336"/>
    </location>
</feature>
<organism evidence="6 7">
    <name type="scientific">Chloroflexus islandicus</name>
    <dbReference type="NCBI Taxonomy" id="1707952"/>
    <lineage>
        <taxon>Bacteria</taxon>
        <taxon>Bacillati</taxon>
        <taxon>Chloroflexota</taxon>
        <taxon>Chloroflexia</taxon>
        <taxon>Chloroflexales</taxon>
        <taxon>Chloroflexineae</taxon>
        <taxon>Chloroflexaceae</taxon>
        <taxon>Chloroflexus</taxon>
    </lineage>
</organism>